<proteinExistence type="predicted"/>
<dbReference type="HOGENOM" id="CLU_1063907_0_0_1"/>
<protein>
    <submittedName>
        <fullName evidence="1">Uncharacterized protein</fullName>
    </submittedName>
</protein>
<evidence type="ECO:0000313" key="1">
    <source>
        <dbReference type="EnsemblPlants" id="KQK97002"/>
    </source>
</evidence>
<dbReference type="Gramene" id="KQK97002">
    <property type="protein sequence ID" value="KQK97002"/>
    <property type="gene ID" value="SETIT_012191mg"/>
</dbReference>
<evidence type="ECO:0000313" key="2">
    <source>
        <dbReference type="Proteomes" id="UP000004995"/>
    </source>
</evidence>
<dbReference type="EnsemblPlants" id="KQK97002">
    <property type="protein sequence ID" value="KQK97002"/>
    <property type="gene ID" value="SETIT_012191mg"/>
</dbReference>
<accession>K3YD88</accession>
<reference evidence="2" key="1">
    <citation type="journal article" date="2012" name="Nat. Biotechnol.">
        <title>Reference genome sequence of the model plant Setaria.</title>
        <authorList>
            <person name="Bennetzen J.L."/>
            <person name="Schmutz J."/>
            <person name="Wang H."/>
            <person name="Percifield R."/>
            <person name="Hawkins J."/>
            <person name="Pontaroli A.C."/>
            <person name="Estep M."/>
            <person name="Feng L."/>
            <person name="Vaughn J.N."/>
            <person name="Grimwood J."/>
            <person name="Jenkins J."/>
            <person name="Barry K."/>
            <person name="Lindquist E."/>
            <person name="Hellsten U."/>
            <person name="Deshpande S."/>
            <person name="Wang X."/>
            <person name="Wu X."/>
            <person name="Mitros T."/>
            <person name="Triplett J."/>
            <person name="Yang X."/>
            <person name="Ye C.Y."/>
            <person name="Mauro-Herrera M."/>
            <person name="Wang L."/>
            <person name="Li P."/>
            <person name="Sharma M."/>
            <person name="Sharma R."/>
            <person name="Ronald P.C."/>
            <person name="Panaud O."/>
            <person name="Kellogg E.A."/>
            <person name="Brutnell T.P."/>
            <person name="Doust A.N."/>
            <person name="Tuskan G.A."/>
            <person name="Rokhsar D."/>
            <person name="Devos K.M."/>
        </authorList>
    </citation>
    <scope>NUCLEOTIDE SEQUENCE [LARGE SCALE GENOMIC DNA]</scope>
    <source>
        <strain evidence="2">cv. Yugu1</strain>
    </source>
</reference>
<organism evidence="1 2">
    <name type="scientific">Setaria italica</name>
    <name type="common">Foxtail millet</name>
    <name type="synonym">Panicum italicum</name>
    <dbReference type="NCBI Taxonomy" id="4555"/>
    <lineage>
        <taxon>Eukaryota</taxon>
        <taxon>Viridiplantae</taxon>
        <taxon>Streptophyta</taxon>
        <taxon>Embryophyta</taxon>
        <taxon>Tracheophyta</taxon>
        <taxon>Spermatophyta</taxon>
        <taxon>Magnoliopsida</taxon>
        <taxon>Liliopsida</taxon>
        <taxon>Poales</taxon>
        <taxon>Poaceae</taxon>
        <taxon>PACMAD clade</taxon>
        <taxon>Panicoideae</taxon>
        <taxon>Panicodae</taxon>
        <taxon>Paniceae</taxon>
        <taxon>Cenchrinae</taxon>
        <taxon>Setaria</taxon>
    </lineage>
</organism>
<reference evidence="1" key="2">
    <citation type="submission" date="2018-08" db="UniProtKB">
        <authorList>
            <consortium name="EnsemblPlants"/>
        </authorList>
    </citation>
    <scope>IDENTIFICATION</scope>
    <source>
        <strain evidence="1">Yugu1</strain>
    </source>
</reference>
<dbReference type="AlphaFoldDB" id="K3YD88"/>
<name>K3YD88_SETIT</name>
<dbReference type="EMBL" id="AGNK02004314">
    <property type="status" value="NOT_ANNOTATED_CDS"/>
    <property type="molecule type" value="Genomic_DNA"/>
</dbReference>
<dbReference type="InParanoid" id="K3YD88"/>
<dbReference type="Proteomes" id="UP000004995">
    <property type="component" value="Unassembled WGS sequence"/>
</dbReference>
<keyword evidence="2" id="KW-1185">Reference proteome</keyword>
<sequence length="262" mass="29791">MERPAFSRYLQMQNPDGKDTTFPDACPSLKTSQSRATMKGPMPGVDLRFYHSSIRPAGLPLGSDVSSAFHPIHDLQIDNSPRELTLPVAQEATWEACSPSQTQQNSSVHKKCLPAFVNNVTSESYVWSMQSKSKARVQSLACEFQETDSPVMKIKVCKYYSPPTPWQLGQKEEPTQNSALEFYQWMTTLQPRPAITAPWLMHFKPKFIELAPDDIHGQITAQAEFDVDFMDICIRRIKQMDGALYGAHVDSRWRHLMESDFM</sequence>